<dbReference type="Proteomes" id="UP000246964">
    <property type="component" value="Unassembled WGS sequence"/>
</dbReference>
<dbReference type="AlphaFoldDB" id="A0A317Q8G8"/>
<gene>
    <name evidence="1" type="ORF">DET45_1107</name>
</gene>
<accession>A0A317Q8G8</accession>
<evidence type="ECO:0000313" key="1">
    <source>
        <dbReference type="EMBL" id="PWW11822.1"/>
    </source>
</evidence>
<proteinExistence type="predicted"/>
<sequence>MTFKLSTDNYYELLALHRALLESKFNNAPNDFDVSKSPIVNKLYAEVLETLLQAELEKNGEAGKNRWISWFQMDKAKREWNVALNTVKRERLWSDWDNQKKEDFTKAVVYPFQLNEENLQMFITEADNLTCSQ</sequence>
<organism evidence="1 2">
    <name type="scientific">Pseudidiomarina maritima</name>
    <dbReference type="NCBI Taxonomy" id="519453"/>
    <lineage>
        <taxon>Bacteria</taxon>
        <taxon>Pseudomonadati</taxon>
        <taxon>Pseudomonadota</taxon>
        <taxon>Gammaproteobacteria</taxon>
        <taxon>Alteromonadales</taxon>
        <taxon>Idiomarinaceae</taxon>
        <taxon>Pseudidiomarina</taxon>
    </lineage>
</organism>
<keyword evidence="2" id="KW-1185">Reference proteome</keyword>
<comment type="caution">
    <text evidence="1">The sequence shown here is derived from an EMBL/GenBank/DDBJ whole genome shotgun (WGS) entry which is preliminary data.</text>
</comment>
<reference evidence="1 2" key="1">
    <citation type="submission" date="2018-05" db="EMBL/GenBank/DDBJ databases">
        <title>Freshwater and sediment microbial communities from various areas in North America, analyzing microbe dynamics in response to fracking.</title>
        <authorList>
            <person name="Lamendella R."/>
        </authorList>
    </citation>
    <scope>NUCLEOTIDE SEQUENCE [LARGE SCALE GENOMIC DNA]</scope>
    <source>
        <strain evidence="1 2">125B1</strain>
    </source>
</reference>
<dbReference type="OrthoDB" id="5957545at2"/>
<name>A0A317Q8G8_9GAMM</name>
<protein>
    <submittedName>
        <fullName evidence="1">Uncharacterized protein</fullName>
    </submittedName>
</protein>
<dbReference type="RefSeq" id="WP_110076169.1">
    <property type="nucleotide sequence ID" value="NZ_QGTT01000010.1"/>
</dbReference>
<dbReference type="EMBL" id="QGTT01000010">
    <property type="protein sequence ID" value="PWW11822.1"/>
    <property type="molecule type" value="Genomic_DNA"/>
</dbReference>
<evidence type="ECO:0000313" key="2">
    <source>
        <dbReference type="Proteomes" id="UP000246964"/>
    </source>
</evidence>